<sequence length="203" mass="23072">MPTVLYYCASSEAIPYLNLKVLEFYMSFLMHHYLKDFLELNQKTSTCEVREGTTYESNAALCELKEEDIIEIPTPSSKPENNAMCLEDETEYTKIYFDIEATGLSRTSHATQISASRGEEMCSTNVLPSCEISSKAAEITGLTFQNGYLFFHNNIVPAVNIKASLIKFIQFLEKSEKNVIFGHNIFNYDCPVLYNALDNCYLL</sequence>
<dbReference type="Proteomes" id="UP000507470">
    <property type="component" value="Unassembled WGS sequence"/>
</dbReference>
<dbReference type="SUPFAM" id="SSF53098">
    <property type="entry name" value="Ribonuclease H-like"/>
    <property type="match status" value="1"/>
</dbReference>
<gene>
    <name evidence="1" type="ORF">MCOR_43381</name>
</gene>
<dbReference type="Gene3D" id="3.30.420.10">
    <property type="entry name" value="Ribonuclease H-like superfamily/Ribonuclease H"/>
    <property type="match status" value="1"/>
</dbReference>
<dbReference type="InterPro" id="IPR036397">
    <property type="entry name" value="RNaseH_sf"/>
</dbReference>
<name>A0A6J8DNL2_MYTCO</name>
<organism evidence="1 2">
    <name type="scientific">Mytilus coruscus</name>
    <name type="common">Sea mussel</name>
    <dbReference type="NCBI Taxonomy" id="42192"/>
    <lineage>
        <taxon>Eukaryota</taxon>
        <taxon>Metazoa</taxon>
        <taxon>Spiralia</taxon>
        <taxon>Lophotrochozoa</taxon>
        <taxon>Mollusca</taxon>
        <taxon>Bivalvia</taxon>
        <taxon>Autobranchia</taxon>
        <taxon>Pteriomorphia</taxon>
        <taxon>Mytilida</taxon>
        <taxon>Mytiloidea</taxon>
        <taxon>Mytilidae</taxon>
        <taxon>Mytilinae</taxon>
        <taxon>Mytilus</taxon>
    </lineage>
</organism>
<evidence type="ECO:0000313" key="2">
    <source>
        <dbReference type="Proteomes" id="UP000507470"/>
    </source>
</evidence>
<dbReference type="OrthoDB" id="6140795at2759"/>
<evidence type="ECO:0000313" key="1">
    <source>
        <dbReference type="EMBL" id="CAC5410178.1"/>
    </source>
</evidence>
<proteinExistence type="predicted"/>
<accession>A0A6J8DNL2</accession>
<dbReference type="EMBL" id="CACVKT020007731">
    <property type="protein sequence ID" value="CAC5410178.1"/>
    <property type="molecule type" value="Genomic_DNA"/>
</dbReference>
<dbReference type="InterPro" id="IPR012337">
    <property type="entry name" value="RNaseH-like_sf"/>
</dbReference>
<dbReference type="AlphaFoldDB" id="A0A6J8DNL2"/>
<keyword evidence="2" id="KW-1185">Reference proteome</keyword>
<dbReference type="GO" id="GO:0003676">
    <property type="term" value="F:nucleic acid binding"/>
    <property type="evidence" value="ECO:0007669"/>
    <property type="project" value="InterPro"/>
</dbReference>
<protein>
    <recommendedName>
        <fullName evidence="3">Exonuclease domain-containing protein</fullName>
    </recommendedName>
</protein>
<reference evidence="1 2" key="1">
    <citation type="submission" date="2020-06" db="EMBL/GenBank/DDBJ databases">
        <authorList>
            <person name="Li R."/>
            <person name="Bekaert M."/>
        </authorList>
    </citation>
    <scope>NUCLEOTIDE SEQUENCE [LARGE SCALE GENOMIC DNA]</scope>
    <source>
        <strain evidence="2">wild</strain>
    </source>
</reference>
<evidence type="ECO:0008006" key="3">
    <source>
        <dbReference type="Google" id="ProtNLM"/>
    </source>
</evidence>